<gene>
    <name evidence="2" type="ORF">MICH65_0806</name>
</gene>
<dbReference type="AlphaFoldDB" id="A0A857N6I2"/>
<evidence type="ECO:0000313" key="3">
    <source>
        <dbReference type="Proteomes" id="UP000463983"/>
    </source>
</evidence>
<evidence type="ECO:0000313" key="2">
    <source>
        <dbReference type="EMBL" id="QHO63787.1"/>
    </source>
</evidence>
<keyword evidence="3" id="KW-1185">Reference proteome</keyword>
<evidence type="ECO:0000256" key="1">
    <source>
        <dbReference type="SAM" id="MobiDB-lite"/>
    </source>
</evidence>
<reference evidence="3" key="1">
    <citation type="journal article" date="2020" name="Microorganisms">
        <title>Complete Genome of a Member of a New Bacterial Lineage in the Microgenomates Group Reveals an Unusual Nucleotide Composition Disparity Between Two Strands of DNA and Limited Metabolic Potential.</title>
        <authorList>
            <person name="Kadnikov V.V."/>
            <person name="Mardanov A.V."/>
            <person name="Beletsky A.V."/>
            <person name="Karnachuk O.V."/>
            <person name="Ravin N.V."/>
        </authorList>
    </citation>
    <scope>NUCLEOTIDE SEQUENCE [LARGE SCALE GENOMIC DNA]</scope>
</reference>
<name>A0A857N6I2_9BACT</name>
<dbReference type="KEGG" id="caqa:MICH65_0806"/>
<feature type="compositionally biased region" description="Basic and acidic residues" evidence="1">
    <location>
        <begin position="18"/>
        <end position="68"/>
    </location>
</feature>
<dbReference type="RefSeq" id="WP_161932145.1">
    <property type="nucleotide sequence ID" value="NZ_CP047901.1"/>
</dbReference>
<accession>A0A857N6I2</accession>
<sequence length="93" mass="10375">MEQKKPSLSKDQVNAMIERIKSGEKPSLRDQDEAVGRQRQAAEKAKQEVEKTINKSLKDRGIGPRDKQITIGGQEVDTSKVPGSSANLEWNKE</sequence>
<proteinExistence type="predicted"/>
<protein>
    <submittedName>
        <fullName evidence="2">Uncharacterized protein</fullName>
    </submittedName>
</protein>
<dbReference type="EMBL" id="CP047901">
    <property type="protein sequence ID" value="QHO63787.1"/>
    <property type="molecule type" value="Genomic_DNA"/>
</dbReference>
<feature type="region of interest" description="Disordered" evidence="1">
    <location>
        <begin position="1"/>
        <end position="93"/>
    </location>
</feature>
<dbReference type="Proteomes" id="UP000463983">
    <property type="component" value="Chromosome"/>
</dbReference>
<organism evidence="2 3">
    <name type="scientific">Candidatus Chazhemtobacterium aquaticus</name>
    <dbReference type="NCBI Taxonomy" id="2715735"/>
    <lineage>
        <taxon>Bacteria</taxon>
        <taxon>Candidatus Chazhemtobacteraceae</taxon>
        <taxon>Candidatus Chazhemtobacterium</taxon>
    </lineage>
</organism>
<feature type="compositionally biased region" description="Polar residues" evidence="1">
    <location>
        <begin position="81"/>
        <end position="93"/>
    </location>
</feature>